<evidence type="ECO:0000313" key="3">
    <source>
        <dbReference type="EMBL" id="RSL49188.1"/>
    </source>
</evidence>
<comment type="caution">
    <text evidence="3">The sequence shown here is derived from an EMBL/GenBank/DDBJ whole genome shotgun (WGS) entry which is preliminary data.</text>
</comment>
<dbReference type="AlphaFoldDB" id="A0A428P824"/>
<proteinExistence type="predicted"/>
<feature type="coiled-coil region" evidence="1">
    <location>
        <begin position="220"/>
        <end position="254"/>
    </location>
</feature>
<protein>
    <submittedName>
        <fullName evidence="3">Uncharacterized protein</fullName>
    </submittedName>
</protein>
<dbReference type="Proteomes" id="UP000288168">
    <property type="component" value="Unassembled WGS sequence"/>
</dbReference>
<feature type="compositionally biased region" description="Basic and acidic residues" evidence="2">
    <location>
        <begin position="196"/>
        <end position="205"/>
    </location>
</feature>
<reference evidence="3 4" key="1">
    <citation type="submission" date="2017-06" db="EMBL/GenBank/DDBJ databases">
        <title>Comparative genomic analysis of Ambrosia Fusariam Clade fungi.</title>
        <authorList>
            <person name="Stajich J.E."/>
            <person name="Carrillo J."/>
            <person name="Kijimoto T."/>
            <person name="Eskalen A."/>
            <person name="O'Donnell K."/>
            <person name="Kasson M."/>
        </authorList>
    </citation>
    <scope>NUCLEOTIDE SEQUENCE [LARGE SCALE GENOMIC DNA]</scope>
    <source>
        <strain evidence="3 4">NRRL62584</strain>
    </source>
</reference>
<sequence length="255" mass="28445">MLEHWVVVHVDLVTLNAAYLDPKSSDTSTTPNDLKELLECEQHNDTAMLAISNIYALASGYACAVETDPFRLRSDLVHKMKALRDSNKPSRRLKQWTTIYGLRTADSIFDFGMPPPNPPKGDATVSKESSSPLPSYPILPSAAAPLKKRTPSTPARPVAPSELRNPFGPSPPMAPSKKRKAEASSTVTNVPAKRRQVAEPPKEDTSSWFFSTWWGKKQDLDVARESMEKLQGELEKAKANVHDIKREMRVLEKRK</sequence>
<accession>A0A428P824</accession>
<keyword evidence="1" id="KW-0175">Coiled coil</keyword>
<dbReference type="OrthoDB" id="4999716at2759"/>
<keyword evidence="4" id="KW-1185">Reference proteome</keyword>
<evidence type="ECO:0000256" key="2">
    <source>
        <dbReference type="SAM" id="MobiDB-lite"/>
    </source>
</evidence>
<evidence type="ECO:0000313" key="4">
    <source>
        <dbReference type="Proteomes" id="UP000288168"/>
    </source>
</evidence>
<feature type="compositionally biased region" description="Low complexity" evidence="2">
    <location>
        <begin position="129"/>
        <end position="145"/>
    </location>
</feature>
<organism evidence="3 4">
    <name type="scientific">Fusarium duplospermum</name>
    <dbReference type="NCBI Taxonomy" id="1325734"/>
    <lineage>
        <taxon>Eukaryota</taxon>
        <taxon>Fungi</taxon>
        <taxon>Dikarya</taxon>
        <taxon>Ascomycota</taxon>
        <taxon>Pezizomycotina</taxon>
        <taxon>Sordariomycetes</taxon>
        <taxon>Hypocreomycetidae</taxon>
        <taxon>Hypocreales</taxon>
        <taxon>Nectriaceae</taxon>
        <taxon>Fusarium</taxon>
        <taxon>Fusarium solani species complex</taxon>
    </lineage>
</organism>
<dbReference type="EMBL" id="NKCI01000184">
    <property type="protein sequence ID" value="RSL49188.1"/>
    <property type="molecule type" value="Genomic_DNA"/>
</dbReference>
<gene>
    <name evidence="3" type="ORF">CEP54_012559</name>
</gene>
<feature type="region of interest" description="Disordered" evidence="2">
    <location>
        <begin position="112"/>
        <end position="206"/>
    </location>
</feature>
<evidence type="ECO:0000256" key="1">
    <source>
        <dbReference type="SAM" id="Coils"/>
    </source>
</evidence>
<name>A0A428P824_9HYPO</name>